<proteinExistence type="predicted"/>
<evidence type="ECO:0000256" key="4">
    <source>
        <dbReference type="SAM" id="Coils"/>
    </source>
</evidence>
<keyword evidence="4" id="KW-0175">Coiled coil</keyword>
<evidence type="ECO:0000256" key="1">
    <source>
        <dbReference type="ARBA" id="ARBA00022723"/>
    </source>
</evidence>
<sequence length="408" mass="45637">MHTENPEYAHYASFVSEISKDEREATPSIKLTHIYSGLNLHVASYDLYLVGVVINVVRIWVKIGLVLTHVVTPTTLTATTIQALQVSQTEKLDMYNSNMEGQISQQVAYFNNPNLLDHHPPYIPPFQVAGLAPGPANEENGLDSQWNLGFESKKKRPIEQAFLENNIINNNSNTNSQMSSVDLLQARSVSTGLGLSLDNPRLTSSGDSALLGLVGDALDQELQRQDAEIDRYIKLQGDRLRQAILEKFQATQLQTISYVEEKVLQKLREKDAEVEDINKKNDELELQMQQLALEANAWQQRAKYTENMINALKLNLQQVYAQSRDSKEGCGDSEVDDTASCCNGRPIDFHLLRKDSNETKELMTCKVCRVNELAHHLARLAFSISSSEPIVGDIPDALVDLVSLEMAQ</sequence>
<evidence type="ECO:0000313" key="5">
    <source>
        <dbReference type="EMBL" id="KAK6130872.1"/>
    </source>
</evidence>
<accession>A0ABR0VA06</accession>
<comment type="caution">
    <text evidence="5">The sequence shown here is derived from an EMBL/GenBank/DDBJ whole genome shotgun (WGS) entry which is preliminary data.</text>
</comment>
<keyword evidence="1" id="KW-0479">Metal-binding</keyword>
<dbReference type="PANTHER" id="PTHR42647">
    <property type="entry name" value="SBP (S-RIBONUCLEASE BINDING PROTEIN) FAMILY PROTEIN"/>
    <property type="match status" value="1"/>
</dbReference>
<reference evidence="5 6" key="1">
    <citation type="journal article" date="2021" name="Comput. Struct. Biotechnol. J.">
        <title>De novo genome assembly of the potent medicinal plant Rehmannia glutinosa using nanopore technology.</title>
        <authorList>
            <person name="Ma L."/>
            <person name="Dong C."/>
            <person name="Song C."/>
            <person name="Wang X."/>
            <person name="Zheng X."/>
            <person name="Niu Y."/>
            <person name="Chen S."/>
            <person name="Feng W."/>
        </authorList>
    </citation>
    <scope>NUCLEOTIDE SEQUENCE [LARGE SCALE GENOMIC DNA]</scope>
    <source>
        <strain evidence="5">DH-2019</strain>
    </source>
</reference>
<dbReference type="EMBL" id="JABTTQ020001536">
    <property type="protein sequence ID" value="KAK6130872.1"/>
    <property type="molecule type" value="Genomic_DNA"/>
</dbReference>
<dbReference type="Proteomes" id="UP001318860">
    <property type="component" value="Unassembled WGS sequence"/>
</dbReference>
<keyword evidence="2" id="KW-0863">Zinc-finger</keyword>
<evidence type="ECO:0000256" key="2">
    <source>
        <dbReference type="ARBA" id="ARBA00022771"/>
    </source>
</evidence>
<feature type="coiled-coil region" evidence="4">
    <location>
        <begin position="260"/>
        <end position="301"/>
    </location>
</feature>
<dbReference type="PANTHER" id="PTHR42647:SF10">
    <property type="entry name" value="F2G19.2"/>
    <property type="match status" value="1"/>
</dbReference>
<gene>
    <name evidence="5" type="ORF">DH2020_035390</name>
</gene>
<protein>
    <submittedName>
        <fullName evidence="5">Uncharacterized protein</fullName>
    </submittedName>
</protein>
<organism evidence="5 6">
    <name type="scientific">Rehmannia glutinosa</name>
    <name type="common">Chinese foxglove</name>
    <dbReference type="NCBI Taxonomy" id="99300"/>
    <lineage>
        <taxon>Eukaryota</taxon>
        <taxon>Viridiplantae</taxon>
        <taxon>Streptophyta</taxon>
        <taxon>Embryophyta</taxon>
        <taxon>Tracheophyta</taxon>
        <taxon>Spermatophyta</taxon>
        <taxon>Magnoliopsida</taxon>
        <taxon>eudicotyledons</taxon>
        <taxon>Gunneridae</taxon>
        <taxon>Pentapetalae</taxon>
        <taxon>asterids</taxon>
        <taxon>lamiids</taxon>
        <taxon>Lamiales</taxon>
        <taxon>Orobanchaceae</taxon>
        <taxon>Rehmannieae</taxon>
        <taxon>Rehmannia</taxon>
    </lineage>
</organism>
<keyword evidence="6" id="KW-1185">Reference proteome</keyword>
<evidence type="ECO:0000256" key="3">
    <source>
        <dbReference type="ARBA" id="ARBA00022833"/>
    </source>
</evidence>
<evidence type="ECO:0000313" key="6">
    <source>
        <dbReference type="Proteomes" id="UP001318860"/>
    </source>
</evidence>
<keyword evidence="3" id="KW-0862">Zinc</keyword>
<name>A0ABR0VA06_REHGL</name>